<evidence type="ECO:0000256" key="3">
    <source>
        <dbReference type="ARBA" id="ARBA00022771"/>
    </source>
</evidence>
<keyword evidence="8" id="KW-0539">Nucleus</keyword>
<keyword evidence="5" id="KW-0805">Transcription regulation</keyword>
<keyword evidence="3 10" id="KW-0863">Zinc-finger</keyword>
<evidence type="ECO:0000313" key="14">
    <source>
        <dbReference type="Proteomes" id="UP000288805"/>
    </source>
</evidence>
<dbReference type="GO" id="GO:0000976">
    <property type="term" value="F:transcription cis-regulatory region binding"/>
    <property type="evidence" value="ECO:0007669"/>
    <property type="project" value="UniProtKB-ARBA"/>
</dbReference>
<protein>
    <submittedName>
        <fullName evidence="13">Putative GATA transcription factor 22</fullName>
    </submittedName>
</protein>
<feature type="compositionally biased region" description="Basic and acidic residues" evidence="11">
    <location>
        <begin position="57"/>
        <end position="71"/>
    </location>
</feature>
<gene>
    <name evidence="13" type="primary">GATA22_1</name>
    <name evidence="13" type="ORF">CK203_072103</name>
</gene>
<evidence type="ECO:0000259" key="12">
    <source>
        <dbReference type="PROSITE" id="PS50114"/>
    </source>
</evidence>
<dbReference type="GO" id="GO:0005634">
    <property type="term" value="C:nucleus"/>
    <property type="evidence" value="ECO:0007669"/>
    <property type="project" value="UniProtKB-SubCell"/>
</dbReference>
<dbReference type="GO" id="GO:0008270">
    <property type="term" value="F:zinc ion binding"/>
    <property type="evidence" value="ECO:0007669"/>
    <property type="project" value="UniProtKB-KW"/>
</dbReference>
<evidence type="ECO:0000256" key="7">
    <source>
        <dbReference type="ARBA" id="ARBA00023163"/>
    </source>
</evidence>
<dbReference type="PANTHER" id="PTHR47255">
    <property type="entry name" value="GATA TRANSCRIPTION FACTOR 22-RELATED"/>
    <property type="match status" value="1"/>
</dbReference>
<dbReference type="Proteomes" id="UP000288805">
    <property type="component" value="Unassembled WGS sequence"/>
</dbReference>
<dbReference type="InterPro" id="IPR052138">
    <property type="entry name" value="GATA_ZnFinger_Domain"/>
</dbReference>
<dbReference type="SMART" id="SM00401">
    <property type="entry name" value="ZnF_GATA"/>
    <property type="match status" value="1"/>
</dbReference>
<evidence type="ECO:0000256" key="11">
    <source>
        <dbReference type="SAM" id="MobiDB-lite"/>
    </source>
</evidence>
<dbReference type="InterPro" id="IPR013088">
    <property type="entry name" value="Znf_NHR/GATA"/>
</dbReference>
<evidence type="ECO:0000256" key="6">
    <source>
        <dbReference type="ARBA" id="ARBA00023125"/>
    </source>
</evidence>
<evidence type="ECO:0000256" key="2">
    <source>
        <dbReference type="ARBA" id="ARBA00022723"/>
    </source>
</evidence>
<evidence type="ECO:0000313" key="13">
    <source>
        <dbReference type="EMBL" id="RVW52417.1"/>
    </source>
</evidence>
<sequence>MTPVFLNTSSSSPFPALELKEDHQHFQLLFSTNPPSYQASSSHPCPSFFNSSTQSQRGDHSPRDPQQHEDKARTYEFITRDDKYISHGGCGESQVFSSSSLLQPMADDNKSSHKLSVFKKEEGDEGNKSTEKWMSSKMRLMRKMMNSDCTTAKIEQKVEDHQQWDNINEFNSSNNTSNIPIRVCSDCNTTKTPLWRSGPRGPKSLCNACGIRQRKARRAMAAAAAAAANGTAVGTEISPMKMKLPNKEKKMHTSNVGQQKKLCKPPCPPPTEKKLCFEDFTSSICKNSGFRRVFPRDEEEAAILLMALSCDLVYS</sequence>
<dbReference type="FunFam" id="3.30.50.10:FF:000055">
    <property type="entry name" value="GATA transcription factor 21"/>
    <property type="match status" value="1"/>
</dbReference>
<keyword evidence="2" id="KW-0479">Metal-binding</keyword>
<evidence type="ECO:0000256" key="1">
    <source>
        <dbReference type="ARBA" id="ARBA00004123"/>
    </source>
</evidence>
<keyword evidence="4" id="KW-0862">Zinc</keyword>
<dbReference type="EMBL" id="QGNW01001168">
    <property type="protein sequence ID" value="RVW52417.1"/>
    <property type="molecule type" value="Genomic_DNA"/>
</dbReference>
<dbReference type="PROSITE" id="PS00344">
    <property type="entry name" value="GATA_ZN_FINGER_1"/>
    <property type="match status" value="1"/>
</dbReference>
<dbReference type="Gene3D" id="3.30.50.10">
    <property type="entry name" value="Erythroid Transcription Factor GATA-1, subunit A"/>
    <property type="match status" value="1"/>
</dbReference>
<dbReference type="Pfam" id="PF00320">
    <property type="entry name" value="GATA"/>
    <property type="match status" value="1"/>
</dbReference>
<evidence type="ECO:0000256" key="5">
    <source>
        <dbReference type="ARBA" id="ARBA00023015"/>
    </source>
</evidence>
<keyword evidence="6" id="KW-0238">DNA-binding</keyword>
<dbReference type="PROSITE" id="PS50114">
    <property type="entry name" value="GATA_ZN_FINGER_2"/>
    <property type="match status" value="1"/>
</dbReference>
<comment type="caution">
    <text evidence="13">The sequence shown here is derived from an EMBL/GenBank/DDBJ whole genome shotgun (WGS) entry which is preliminary data.</text>
</comment>
<accession>A0A438EXE9</accession>
<dbReference type="AlphaFoldDB" id="A0A438EXE9"/>
<dbReference type="GO" id="GO:0006355">
    <property type="term" value="P:regulation of DNA-templated transcription"/>
    <property type="evidence" value="ECO:0007669"/>
    <property type="project" value="InterPro"/>
</dbReference>
<name>A0A438EXE9_VITVI</name>
<feature type="domain" description="GATA-type" evidence="12">
    <location>
        <begin position="182"/>
        <end position="214"/>
    </location>
</feature>
<comment type="subcellular location">
    <subcellularLocation>
        <location evidence="1">Nucleus</location>
    </subcellularLocation>
</comment>
<dbReference type="PANTHER" id="PTHR47255:SF4">
    <property type="entry name" value="GATA ZINC FINGER DOMAIN-CONTAINING PROTEIN 12"/>
    <property type="match status" value="1"/>
</dbReference>
<comment type="similarity">
    <text evidence="9">Belongs to the type IV zinc-finger family. Class B subfamily.</text>
</comment>
<evidence type="ECO:0000256" key="4">
    <source>
        <dbReference type="ARBA" id="ARBA00022833"/>
    </source>
</evidence>
<keyword evidence="7" id="KW-0804">Transcription</keyword>
<dbReference type="SUPFAM" id="SSF57716">
    <property type="entry name" value="Glucocorticoid receptor-like (DNA-binding domain)"/>
    <property type="match status" value="1"/>
</dbReference>
<organism evidence="13 14">
    <name type="scientific">Vitis vinifera</name>
    <name type="common">Grape</name>
    <dbReference type="NCBI Taxonomy" id="29760"/>
    <lineage>
        <taxon>Eukaryota</taxon>
        <taxon>Viridiplantae</taxon>
        <taxon>Streptophyta</taxon>
        <taxon>Embryophyta</taxon>
        <taxon>Tracheophyta</taxon>
        <taxon>Spermatophyta</taxon>
        <taxon>Magnoliopsida</taxon>
        <taxon>eudicotyledons</taxon>
        <taxon>Gunneridae</taxon>
        <taxon>Pentapetalae</taxon>
        <taxon>rosids</taxon>
        <taxon>Vitales</taxon>
        <taxon>Vitaceae</taxon>
        <taxon>Viteae</taxon>
        <taxon>Vitis</taxon>
    </lineage>
</organism>
<feature type="compositionally biased region" description="Polar residues" evidence="11">
    <location>
        <begin position="30"/>
        <end position="56"/>
    </location>
</feature>
<reference evidence="13 14" key="1">
    <citation type="journal article" date="2018" name="PLoS Genet.">
        <title>Population sequencing reveals clonal diversity and ancestral inbreeding in the grapevine cultivar Chardonnay.</title>
        <authorList>
            <person name="Roach M.J."/>
            <person name="Johnson D.L."/>
            <person name="Bohlmann J."/>
            <person name="van Vuuren H.J."/>
            <person name="Jones S.J."/>
            <person name="Pretorius I.S."/>
            <person name="Schmidt S.A."/>
            <person name="Borneman A.R."/>
        </authorList>
    </citation>
    <scope>NUCLEOTIDE SEQUENCE [LARGE SCALE GENOMIC DNA]</scope>
    <source>
        <strain evidence="14">cv. Chardonnay</strain>
        <tissue evidence="13">Leaf</tissue>
    </source>
</reference>
<evidence type="ECO:0000256" key="10">
    <source>
        <dbReference type="PROSITE-ProRule" id="PRU00094"/>
    </source>
</evidence>
<proteinExistence type="inferred from homology"/>
<dbReference type="CDD" id="cd00202">
    <property type="entry name" value="ZnF_GATA"/>
    <property type="match status" value="1"/>
</dbReference>
<evidence type="ECO:0000256" key="9">
    <source>
        <dbReference type="ARBA" id="ARBA00024019"/>
    </source>
</evidence>
<evidence type="ECO:0000256" key="8">
    <source>
        <dbReference type="ARBA" id="ARBA00023242"/>
    </source>
</evidence>
<feature type="region of interest" description="Disordered" evidence="11">
    <location>
        <begin position="30"/>
        <end position="71"/>
    </location>
</feature>
<dbReference type="InterPro" id="IPR000679">
    <property type="entry name" value="Znf_GATA"/>
</dbReference>